<evidence type="ECO:0000313" key="3">
    <source>
        <dbReference type="Proteomes" id="UP000444721"/>
    </source>
</evidence>
<dbReference type="VEuPathDB" id="AmoebaDB:NfTy_017570"/>
<dbReference type="InterPro" id="IPR008979">
    <property type="entry name" value="Galactose-bd-like_sf"/>
</dbReference>
<accession>A0A6A5C880</accession>
<dbReference type="VEuPathDB" id="AmoebaDB:FDP41_011634"/>
<dbReference type="SUPFAM" id="SSF49785">
    <property type="entry name" value="Galactose-binding domain-like"/>
    <property type="match status" value="1"/>
</dbReference>
<dbReference type="EMBL" id="VFQX01000009">
    <property type="protein sequence ID" value="KAF0982704.1"/>
    <property type="molecule type" value="Genomic_DNA"/>
</dbReference>
<sequence>MKIPFVVAPTELIVRNACNKSDNTIEGLLDESGDYGCSTTFVNKPCIELKFDRVYNFSHLECTENKRYPNDQQRVRGTDVSYRVNETDPWTDLYSFRDGYGLQKVTLNVQARYWKFDCFGNKEVAFGKLRMFAFDAPAVNIKTKTGMIIQETSSGSSGNGSEPSSVAVKDLNEPLHTSGEVNVIAPIEMKMTSKDSWGDNTIEGLLDDTGKYGVCTGTGNNQHITLTFDRVHLFTFLEYKTCRLGESMQWQFLKDTQVQYKVKEDDEWSVLATIERSHVKLNPESVFIHFPNPIKARYWRFFKLDTAGIFFGMLRLFGYSPYVAIKTKTGVVQPQSVATPHTPVTPVVTSVQATTPFQQQPQQQPPQPLPQQPVVVTQSTVPTVSNVVVTQSSTSFTPSQQDSLEPKYPSTEDVNVVPPVELKMSSKDSWGKNNIEGLLDYSGQHGACTGRSANSSIELIYDAVYLFTFLEFKASRLGESMQISSLEGTAVQYKLEATAQWTTLTTIEKSNIKLNPQLNTIQFETPIKARFWRFFREKPDNLFLGMVRLYGHCPYVPIKTISGVVLSLKEALSMWEPKYTGPEVNLIPVQSIDSKGDSRRENTLEGLLDDSGDYGFVTSSYHQSIVLKYAHVYLFTYLEYMTLNTTNNKVYYLKDVNIEYRLKDSDTWTLLKTIEEKDIKFSPLVNTITFEKPIKAKEWRLVTKGQLIEIGMLRIYGYTPYVPIQTKSGVVPSLQEVAEQSKLKFSGCDQINLIKPVALYTTDHKKVDNSVIDEILQGSGTNGFVTDDSTLPQCEICFDGVYKFALFTWKEHPKIKEYTKVDGRGRKESSTLEGVTMEYKLNSRDPWIPFGIRFTKLQTNVQNVFMVFMEGVEARYFRFTKQPNQGLTSRIGFGMLRCYAYAPLLKFNIKNTEHSEVIMNITRQDHSVIPKIVPTNDDEPFYKESSCSEVNVIAPLRIISSKHGNQSTNTIEGLIDDTGSAGYSTTQQVHSYIILEFEAVFLFKYLEFMKHKKISFTDSIESDLTLSYKVKESDPWTPFETFNQRYFNHPKLNVMKFNGQGIKARYWKFERICGDISFGMLQFFGVAPFIPYNTTKGLLLSRDQQEAPHLTSYKGSEVNAILPSSISISNEYDETRDNKLLPTYDNTFAENTLEGLLDDTAEYGVCCRGGTLIVNFEHIHFFKYFEYYTHCLYDGADQEYYFSDVKIFCKIRPNEPWIPFHKKIENSKRYPYLNRFEIDDSPTGFKARYWKFESSTSLLLGTLRMYGYAAYEPIPTRTGTVLPKDGDVEKYKLQARLKLLEKQQATKHCKTCHEDLEEEIDSVMECITCEIGLCERDAKVHKKKNPSHQVIERVVAPLEEEPSTSEQVQSSSQNSSSTKPTSTKDLQGLVQYYSKVISEKFTPVITGMGPLQQLNNDPSLLVEYSEEGTSCVKINPPSMSSLADRNGVFEVNQGNKSVSFGIHTFTFTNTSSSPISVTKLLVEYLDHDQTWKPMQDTVAAYWQAATVARTVGVHHGELLTVIEKSDAHGKYVYCNNFNIGAGATSQDYKIESSFPLEGLVASSGKAIRMIPYYMPYPLTVRFTITDSLMKQRSIKLVYAVPNIPHETPEQFKKRMSLRDEDFFEECSDNVNREQAYVGIKLSGDGIALFNTQSENSSQKFTLLDLKYQYEKRRQNSMLLWQSNGKFCNVEFHLLCDPEFYYKGYAIMMKASSMTNKVEKVYPLYEMIKSISAQRLKK</sequence>
<dbReference type="Gene3D" id="2.60.120.260">
    <property type="entry name" value="Galactose-binding domain-like"/>
    <property type="match status" value="1"/>
</dbReference>
<organism evidence="2 3">
    <name type="scientific">Naegleria fowleri</name>
    <name type="common">Brain eating amoeba</name>
    <dbReference type="NCBI Taxonomy" id="5763"/>
    <lineage>
        <taxon>Eukaryota</taxon>
        <taxon>Discoba</taxon>
        <taxon>Heterolobosea</taxon>
        <taxon>Tetramitia</taxon>
        <taxon>Eutetramitia</taxon>
        <taxon>Vahlkampfiidae</taxon>
        <taxon>Naegleria</taxon>
    </lineage>
</organism>
<gene>
    <name evidence="2" type="ORF">FDP41_011634</name>
</gene>
<dbReference type="OMA" id="KDSWGDN"/>
<dbReference type="VEuPathDB" id="AmoebaDB:NF0113930"/>
<dbReference type="Proteomes" id="UP000444721">
    <property type="component" value="Unassembled WGS sequence"/>
</dbReference>
<evidence type="ECO:0000313" key="2">
    <source>
        <dbReference type="EMBL" id="KAF0982704.1"/>
    </source>
</evidence>
<evidence type="ECO:0000256" key="1">
    <source>
        <dbReference type="SAM" id="MobiDB-lite"/>
    </source>
</evidence>
<dbReference type="RefSeq" id="XP_044567417.1">
    <property type="nucleotide sequence ID" value="XM_044702064.1"/>
</dbReference>
<dbReference type="GeneID" id="68118849"/>
<dbReference type="OrthoDB" id="10255343at2759"/>
<reference evidence="2 3" key="1">
    <citation type="journal article" date="2019" name="Sci. Rep.">
        <title>Nanopore sequencing improves the draft genome of the human pathogenic amoeba Naegleria fowleri.</title>
        <authorList>
            <person name="Liechti N."/>
            <person name="Schurch N."/>
            <person name="Bruggmann R."/>
            <person name="Wittwer M."/>
        </authorList>
    </citation>
    <scope>NUCLEOTIDE SEQUENCE [LARGE SCALE GENOMIC DNA]</scope>
    <source>
        <strain evidence="2 3">ATCC 30894</strain>
    </source>
</reference>
<keyword evidence="3" id="KW-1185">Reference proteome</keyword>
<comment type="caution">
    <text evidence="2">The sequence shown here is derived from an EMBL/GenBank/DDBJ whole genome shotgun (WGS) entry which is preliminary data.</text>
</comment>
<evidence type="ECO:0008006" key="4">
    <source>
        <dbReference type="Google" id="ProtNLM"/>
    </source>
</evidence>
<feature type="region of interest" description="Disordered" evidence="1">
    <location>
        <begin position="1358"/>
        <end position="1383"/>
    </location>
</feature>
<protein>
    <recommendedName>
        <fullName evidence="4">F5/8 type C domain-containing protein</fullName>
    </recommendedName>
</protein>
<name>A0A6A5C880_NAEFO</name>
<feature type="compositionally biased region" description="Low complexity" evidence="1">
    <location>
        <begin position="1364"/>
        <end position="1383"/>
    </location>
</feature>
<proteinExistence type="predicted"/>